<dbReference type="Proteomes" id="UP000595466">
    <property type="component" value="Chromosome"/>
</dbReference>
<evidence type="ECO:0000313" key="2">
    <source>
        <dbReference type="EMBL" id="KZU91504.1"/>
    </source>
</evidence>
<keyword evidence="1" id="KW-1133">Transmembrane helix</keyword>
<reference evidence="2 4" key="1">
    <citation type="submission" date="2016-03" db="EMBL/GenBank/DDBJ databases">
        <title>Comparative genomics of 54 Lactobacillus plantarum strains reveals genomic uncoupling from niche constraints.</title>
        <authorList>
            <person name="Martino M.E."/>
        </authorList>
    </citation>
    <scope>NUCLEOTIDE SEQUENCE [LARGE SCALE GENOMIC DNA]</scope>
    <source>
        <strain evidence="2 4">19.1</strain>
    </source>
</reference>
<dbReference type="AlphaFoldDB" id="A0A0G9GR67"/>
<dbReference type="KEGG" id="lpb:SH83_05590"/>
<name>A0A0G9GR67_LACPN</name>
<dbReference type="Proteomes" id="UP000076882">
    <property type="component" value="Unassembled WGS sequence"/>
</dbReference>
<organism evidence="2 4">
    <name type="scientific">Lactiplantibacillus plantarum</name>
    <name type="common">Lactobacillus plantarum</name>
    <dbReference type="NCBI Taxonomy" id="1590"/>
    <lineage>
        <taxon>Bacteria</taxon>
        <taxon>Bacillati</taxon>
        <taxon>Bacillota</taxon>
        <taxon>Bacilli</taxon>
        <taxon>Lactobacillales</taxon>
        <taxon>Lactobacillaceae</taxon>
        <taxon>Lactiplantibacillus</taxon>
    </lineage>
</organism>
<evidence type="ECO:0000313" key="5">
    <source>
        <dbReference type="Proteomes" id="UP000595466"/>
    </source>
</evidence>
<gene>
    <name evidence="3" type="ORF">JH395_09740</name>
    <name evidence="2" type="ORF">Lp19_2790</name>
</gene>
<keyword evidence="1" id="KW-0812">Transmembrane</keyword>
<accession>A0A0G9GR67</accession>
<proteinExistence type="predicted"/>
<feature type="transmembrane region" description="Helical" evidence="1">
    <location>
        <begin position="40"/>
        <end position="57"/>
    </location>
</feature>
<dbReference type="EMBL" id="LUXM01000040">
    <property type="protein sequence ID" value="KZU91504.1"/>
    <property type="molecule type" value="Genomic_DNA"/>
</dbReference>
<dbReference type="PATRIC" id="fig|1590.142.peg.1252"/>
<reference evidence="3 5" key="2">
    <citation type="submission" date="2020-12" db="EMBL/GenBank/DDBJ databases">
        <title>Whole genome sequencing of Lactobacillus plantarum PC518.</title>
        <authorList>
            <person name="Guo Q."/>
        </authorList>
    </citation>
    <scope>NUCLEOTIDE SEQUENCE [LARGE SCALE GENOMIC DNA]</scope>
    <source>
        <strain evidence="3 5">PC518</strain>
    </source>
</reference>
<dbReference type="RefSeq" id="WP_003644243.1">
    <property type="nucleotide sequence ID" value="NZ_BIFE01000010.1"/>
</dbReference>
<sequence length="71" mass="8322">MRQKSQWALISLWLILLGSFIHMGLTVMPVIAYNHPQRPFGWPFLILLLLSIDQVFYDHLINLVSHSIIKH</sequence>
<evidence type="ECO:0000313" key="3">
    <source>
        <dbReference type="EMBL" id="QQM60027.1"/>
    </source>
</evidence>
<feature type="transmembrane region" description="Helical" evidence="1">
    <location>
        <begin position="12"/>
        <end position="34"/>
    </location>
</feature>
<keyword evidence="1" id="KW-0472">Membrane</keyword>
<evidence type="ECO:0000256" key="1">
    <source>
        <dbReference type="SAM" id="Phobius"/>
    </source>
</evidence>
<dbReference type="EMBL" id="CP066817">
    <property type="protein sequence ID" value="QQM60027.1"/>
    <property type="molecule type" value="Genomic_DNA"/>
</dbReference>
<protein>
    <submittedName>
        <fullName evidence="2">Uncharacterized protein</fullName>
    </submittedName>
</protein>
<evidence type="ECO:0000313" key="4">
    <source>
        <dbReference type="Proteomes" id="UP000076882"/>
    </source>
</evidence>